<keyword evidence="3" id="KW-1185">Reference proteome</keyword>
<sequence>MATRSKATSRLILKFTEGDGAEGKAYQRSFNHFNPALTDEQIYQLGSALGALQTAHVVGIVRQDTAAIEASSPAA</sequence>
<organism evidence="2 3">
    <name type="scientific">Selenomonas montiformis</name>
    <dbReference type="NCBI Taxonomy" id="2652285"/>
    <lineage>
        <taxon>Bacteria</taxon>
        <taxon>Bacillati</taxon>
        <taxon>Bacillota</taxon>
        <taxon>Negativicutes</taxon>
        <taxon>Selenomonadales</taxon>
        <taxon>Selenomonadaceae</taxon>
        <taxon>Selenomonas</taxon>
    </lineage>
</organism>
<reference evidence="2 3" key="1">
    <citation type="submission" date="2019-08" db="EMBL/GenBank/DDBJ databases">
        <title>In-depth cultivation of the pig gut microbiome towards novel bacterial diversity and tailored functional studies.</title>
        <authorList>
            <person name="Wylensek D."/>
            <person name="Hitch T.C.A."/>
            <person name="Clavel T."/>
        </authorList>
    </citation>
    <scope>NUCLEOTIDE SEQUENCE [LARGE SCALE GENOMIC DNA]</scope>
    <source>
        <strain evidence="3">WCA-380-WT-3B3</strain>
    </source>
</reference>
<proteinExistence type="predicted"/>
<name>A0A6I2UWN2_9FIRM</name>
<dbReference type="RefSeq" id="WP_154620248.1">
    <property type="nucleotide sequence ID" value="NZ_VUNL01000004.1"/>
</dbReference>
<comment type="caution">
    <text evidence="2">The sequence shown here is derived from an EMBL/GenBank/DDBJ whole genome shotgun (WGS) entry which is preliminary data.</text>
</comment>
<evidence type="ECO:0000313" key="3">
    <source>
        <dbReference type="Proteomes" id="UP000430222"/>
    </source>
</evidence>
<protein>
    <submittedName>
        <fullName evidence="2">DUF1659 domain-containing protein</fullName>
    </submittedName>
</protein>
<feature type="domain" description="DUF1659" evidence="1">
    <location>
        <begin position="3"/>
        <end position="69"/>
    </location>
</feature>
<dbReference type="EMBL" id="VUNL01000004">
    <property type="protein sequence ID" value="MSV24474.1"/>
    <property type="molecule type" value="Genomic_DNA"/>
</dbReference>
<gene>
    <name evidence="2" type="ORF">FYJ78_04585</name>
</gene>
<evidence type="ECO:0000313" key="2">
    <source>
        <dbReference type="EMBL" id="MSV24474.1"/>
    </source>
</evidence>
<dbReference type="AlphaFoldDB" id="A0A6I2UWN2"/>
<evidence type="ECO:0000259" key="1">
    <source>
        <dbReference type="Pfam" id="PF07872"/>
    </source>
</evidence>
<dbReference type="InterPro" id="IPR012454">
    <property type="entry name" value="DUF1659"/>
</dbReference>
<accession>A0A6I2UWN2</accession>
<dbReference type="Pfam" id="PF07872">
    <property type="entry name" value="DUF1659"/>
    <property type="match status" value="1"/>
</dbReference>
<dbReference type="Proteomes" id="UP000430222">
    <property type="component" value="Unassembled WGS sequence"/>
</dbReference>